<organism evidence="2 3">
    <name type="scientific">Parasutterella secunda</name>
    <dbReference type="NCBI Taxonomy" id="626947"/>
    <lineage>
        <taxon>Bacteria</taxon>
        <taxon>Pseudomonadati</taxon>
        <taxon>Pseudomonadota</taxon>
        <taxon>Betaproteobacteria</taxon>
        <taxon>Burkholderiales</taxon>
        <taxon>Sutterellaceae</taxon>
        <taxon>Parasutterella</taxon>
    </lineage>
</organism>
<name>A0ABS2GU79_9BURK</name>
<reference evidence="2 3" key="1">
    <citation type="journal article" date="2021" name="Sci. Rep.">
        <title>The distribution of antibiotic resistance genes in chicken gut microbiota commensals.</title>
        <authorList>
            <person name="Juricova H."/>
            <person name="Matiasovicova J."/>
            <person name="Kubasova T."/>
            <person name="Cejkova D."/>
            <person name="Rychlik I."/>
        </authorList>
    </citation>
    <scope>NUCLEOTIDE SEQUENCE [LARGE SCALE GENOMIC DNA]</scope>
    <source>
        <strain evidence="2 3">An562</strain>
    </source>
</reference>
<evidence type="ECO:0000259" key="1">
    <source>
        <dbReference type="Pfam" id="PF12323"/>
    </source>
</evidence>
<keyword evidence="3" id="KW-1185">Reference proteome</keyword>
<dbReference type="RefSeq" id="WP_205050985.1">
    <property type="nucleotide sequence ID" value="NZ_JACJKX010000026.1"/>
</dbReference>
<dbReference type="EMBL" id="JACJKX010000026">
    <property type="protein sequence ID" value="MBM6929405.1"/>
    <property type="molecule type" value="Genomic_DNA"/>
</dbReference>
<accession>A0ABS2GU79</accession>
<dbReference type="Proteomes" id="UP000777002">
    <property type="component" value="Unassembled WGS sequence"/>
</dbReference>
<evidence type="ECO:0000313" key="2">
    <source>
        <dbReference type="EMBL" id="MBM6929405.1"/>
    </source>
</evidence>
<dbReference type="InterPro" id="IPR021027">
    <property type="entry name" value="Transposase_put_HTH"/>
</dbReference>
<feature type="domain" description="Transposase putative helix-turn-helix" evidence="1">
    <location>
        <begin position="1"/>
        <end position="45"/>
    </location>
</feature>
<feature type="non-terminal residue" evidence="2">
    <location>
        <position position="164"/>
    </location>
</feature>
<comment type="caution">
    <text evidence="2">The sequence shown here is derived from an EMBL/GenBank/DDBJ whole genome shotgun (WGS) entry which is preliminary data.</text>
</comment>
<dbReference type="NCBIfam" id="NF040570">
    <property type="entry name" value="guided_TnpB"/>
    <property type="match status" value="1"/>
</dbReference>
<evidence type="ECO:0000313" key="3">
    <source>
        <dbReference type="Proteomes" id="UP000777002"/>
    </source>
</evidence>
<proteinExistence type="predicted"/>
<dbReference type="Pfam" id="PF12323">
    <property type="entry name" value="HTH_OrfB_IS605"/>
    <property type="match status" value="1"/>
</dbReference>
<sequence>MLFRQGFLFKLKPNGRQARLMSRFAGCCRFVYNKGLSWAKEQYEKKTGQHPSYKNLSALLPEWKKDPDMLWLSECYSQCLQQSMKDLARTYSNFFSGRADFPVFHKKFGSSDGFRYPQGFKIDETGKQIYLPGIGFVKYRRSQYIEGKAKNITVVRKADGWYVS</sequence>
<protein>
    <submittedName>
        <fullName evidence="2">Helix-turn-helix domain-containing protein</fullName>
    </submittedName>
</protein>
<gene>
    <name evidence="2" type="ORF">H5985_09045</name>
</gene>